<keyword evidence="1" id="KW-1003">Cell membrane</keyword>
<evidence type="ECO:0000256" key="1">
    <source>
        <dbReference type="ARBA" id="ARBA00022475"/>
    </source>
</evidence>
<dbReference type="InterPro" id="IPR011333">
    <property type="entry name" value="SKP1/BTB/POZ_sf"/>
</dbReference>
<evidence type="ECO:0000256" key="5">
    <source>
        <dbReference type="ARBA" id="ARBA00023257"/>
    </source>
</evidence>
<keyword evidence="4" id="KW-0472">Membrane</keyword>
<dbReference type="InterPro" id="IPR003131">
    <property type="entry name" value="T1-type_BTB"/>
</dbReference>
<keyword evidence="3" id="KW-0770">Synapse</keyword>
<dbReference type="Pfam" id="PF23110">
    <property type="entry name" value="H1_KCTD8_12_16"/>
    <property type="match status" value="1"/>
</dbReference>
<evidence type="ECO:0000256" key="6">
    <source>
        <dbReference type="ARBA" id="ARBA00023273"/>
    </source>
</evidence>
<dbReference type="InterPro" id="IPR057093">
    <property type="entry name" value="H1_KCTD8_12_16"/>
</dbReference>
<keyword evidence="6" id="KW-0966">Cell projection</keyword>
<dbReference type="SUPFAM" id="SSF54695">
    <property type="entry name" value="POZ domain"/>
    <property type="match status" value="1"/>
</dbReference>
<comment type="caution">
    <text evidence="11">The sequence shown here is derived from an EMBL/GenBank/DDBJ whole genome shotgun (WGS) entry which is preliminary data.</text>
</comment>
<evidence type="ECO:0000313" key="11">
    <source>
        <dbReference type="EMBL" id="KAF2880236.1"/>
    </source>
</evidence>
<feature type="domain" description="BTB" evidence="10">
    <location>
        <begin position="9"/>
        <end position="110"/>
    </location>
</feature>
<evidence type="ECO:0000256" key="4">
    <source>
        <dbReference type="ARBA" id="ARBA00023136"/>
    </source>
</evidence>
<dbReference type="Proteomes" id="UP000801492">
    <property type="component" value="Unassembled WGS sequence"/>
</dbReference>
<dbReference type="CDD" id="cd22204">
    <property type="entry name" value="H1_KCTD12-like"/>
    <property type="match status" value="1"/>
</dbReference>
<dbReference type="GO" id="GO:0051260">
    <property type="term" value="P:protein homooligomerization"/>
    <property type="evidence" value="ECO:0007669"/>
    <property type="project" value="InterPro"/>
</dbReference>
<comment type="subcellular location">
    <subcellularLocation>
        <location evidence="7">Postsynaptic cell membrane</location>
    </subcellularLocation>
    <subcellularLocation>
        <location evidence="8">Presynaptic cell membrane</location>
    </subcellularLocation>
</comment>
<dbReference type="EMBL" id="VTPC01091000">
    <property type="protein sequence ID" value="KAF2880236.1"/>
    <property type="molecule type" value="Genomic_DNA"/>
</dbReference>
<dbReference type="Pfam" id="PF02214">
    <property type="entry name" value="BTB_2"/>
    <property type="match status" value="1"/>
</dbReference>
<proteinExistence type="predicted"/>
<protein>
    <recommendedName>
        <fullName evidence="10">BTB domain-containing protein</fullName>
    </recommendedName>
</protein>
<dbReference type="GO" id="GO:0042734">
    <property type="term" value="C:presynaptic membrane"/>
    <property type="evidence" value="ECO:0007669"/>
    <property type="project" value="UniProtKB-SubCell"/>
</dbReference>
<keyword evidence="5" id="KW-0628">Postsynaptic cell membrane</keyword>
<dbReference type="OrthoDB" id="2414723at2759"/>
<dbReference type="InterPro" id="IPR000210">
    <property type="entry name" value="BTB/POZ_dom"/>
</dbReference>
<dbReference type="PANTHER" id="PTHR14499">
    <property type="entry name" value="POTASSIUM CHANNEL TETRAMERIZATION DOMAIN-CONTAINING"/>
    <property type="match status" value="1"/>
</dbReference>
<dbReference type="SMART" id="SM00225">
    <property type="entry name" value="BTB"/>
    <property type="match status" value="1"/>
</dbReference>
<organism evidence="11 12">
    <name type="scientific">Ignelater luminosus</name>
    <name type="common">Cucubano</name>
    <name type="synonym">Pyrophorus luminosus</name>
    <dbReference type="NCBI Taxonomy" id="2038154"/>
    <lineage>
        <taxon>Eukaryota</taxon>
        <taxon>Metazoa</taxon>
        <taxon>Ecdysozoa</taxon>
        <taxon>Arthropoda</taxon>
        <taxon>Hexapoda</taxon>
        <taxon>Insecta</taxon>
        <taxon>Pterygota</taxon>
        <taxon>Neoptera</taxon>
        <taxon>Endopterygota</taxon>
        <taxon>Coleoptera</taxon>
        <taxon>Polyphaga</taxon>
        <taxon>Elateriformia</taxon>
        <taxon>Elateroidea</taxon>
        <taxon>Elateridae</taxon>
        <taxon>Agrypninae</taxon>
        <taxon>Pyrophorini</taxon>
        <taxon>Ignelater</taxon>
    </lineage>
</organism>
<evidence type="ECO:0000256" key="3">
    <source>
        <dbReference type="ARBA" id="ARBA00023018"/>
    </source>
</evidence>
<evidence type="ECO:0000256" key="8">
    <source>
        <dbReference type="ARBA" id="ARBA00034111"/>
    </source>
</evidence>
<evidence type="ECO:0000259" key="10">
    <source>
        <dbReference type="SMART" id="SM00225"/>
    </source>
</evidence>
<dbReference type="GO" id="GO:0045211">
    <property type="term" value="C:postsynaptic membrane"/>
    <property type="evidence" value="ECO:0007669"/>
    <property type="project" value="UniProtKB-SubCell"/>
</dbReference>
<keyword evidence="2" id="KW-0597">Phosphoprotein</keyword>
<comment type="function">
    <text evidence="9">Auxiliary subunit of GABA-B receptors that determine the pharmacology and kinetics of the receptor response. Increases agonist potency and markedly alter the G-protein signaling of the receptors by accelerating onset and promoting desensitization.</text>
</comment>
<evidence type="ECO:0000256" key="7">
    <source>
        <dbReference type="ARBA" id="ARBA00034100"/>
    </source>
</evidence>
<dbReference type="PANTHER" id="PTHR14499:SF136">
    <property type="entry name" value="GH08630P"/>
    <property type="match status" value="1"/>
</dbReference>
<name>A0A8K0C7H8_IGNLU</name>
<accession>A0A8K0C7H8</accession>
<evidence type="ECO:0000256" key="2">
    <source>
        <dbReference type="ARBA" id="ARBA00022553"/>
    </source>
</evidence>
<evidence type="ECO:0000256" key="9">
    <source>
        <dbReference type="ARBA" id="ARBA00057758"/>
    </source>
</evidence>
<evidence type="ECO:0000313" key="12">
    <source>
        <dbReference type="Proteomes" id="UP000801492"/>
    </source>
</evidence>
<dbReference type="AlphaFoldDB" id="A0A8K0C7H8"/>
<reference evidence="11" key="1">
    <citation type="submission" date="2019-08" db="EMBL/GenBank/DDBJ databases">
        <title>The genome of the North American firefly Photinus pyralis.</title>
        <authorList>
            <consortium name="Photinus pyralis genome working group"/>
            <person name="Fallon T.R."/>
            <person name="Sander Lower S.E."/>
            <person name="Weng J.-K."/>
        </authorList>
    </citation>
    <scope>NUCLEOTIDE SEQUENCE</scope>
    <source>
        <strain evidence="11">TRF0915ILg1</strain>
        <tissue evidence="11">Whole body</tissue>
    </source>
</reference>
<keyword evidence="12" id="KW-1185">Reference proteome</keyword>
<dbReference type="Gene3D" id="3.30.710.10">
    <property type="entry name" value="Potassium Channel Kv1.1, Chain A"/>
    <property type="match status" value="1"/>
</dbReference>
<gene>
    <name evidence="11" type="ORF">ILUMI_25936</name>
</gene>
<sequence length="233" mass="26420">MSGESAFPDVVELNVGGVYYTTSLETLRKEPDSQLGAIFTSREPITKDNKGRYFLDRDGVLFRYVLDYLRDGGLVLPECFRERERLKREAEKYNLPGLLEAVSEGSRSRPPGIITVGYRGSFQFGKDGLADVKFRKLSRILVCGRVPLCRDVFGETLNESRDPDHGQSERYTSRFFLKHSFLEQAFDMLVEQGFKMVGSCGSGTAGNASELKPGVDAEENRWNHYNEFVFVRE</sequence>